<name>A0ABQ3UZE1_9CHLR</name>
<reference evidence="1 2" key="1">
    <citation type="journal article" date="2021" name="Int. J. Syst. Evol. Microbiol.">
        <title>Reticulibacter mediterranei gen. nov., sp. nov., within the new family Reticulibacteraceae fam. nov., and Ktedonospora formicarum gen. nov., sp. nov., Ktedonobacter robiniae sp. nov., Dictyobacter formicarum sp. nov. and Dictyobacter arantiisoli sp. nov., belonging to the class Ktedonobacteria.</title>
        <authorList>
            <person name="Yabe S."/>
            <person name="Zheng Y."/>
            <person name="Wang C.M."/>
            <person name="Sakai Y."/>
            <person name="Abe K."/>
            <person name="Yokota A."/>
            <person name="Donadio S."/>
            <person name="Cavaletti L."/>
            <person name="Monciardini P."/>
        </authorList>
    </citation>
    <scope>NUCLEOTIDE SEQUENCE [LARGE SCALE GENOMIC DNA]</scope>
    <source>
        <strain evidence="1 2">SOSP1-30</strain>
    </source>
</reference>
<comment type="caution">
    <text evidence="1">The sequence shown here is derived from an EMBL/GenBank/DDBJ whole genome shotgun (WGS) entry which is preliminary data.</text>
</comment>
<protein>
    <submittedName>
        <fullName evidence="1">Uncharacterized protein</fullName>
    </submittedName>
</protein>
<dbReference type="Proteomes" id="UP000654345">
    <property type="component" value="Unassembled WGS sequence"/>
</dbReference>
<accession>A0ABQ3UZE1</accession>
<evidence type="ECO:0000313" key="2">
    <source>
        <dbReference type="Proteomes" id="UP000654345"/>
    </source>
</evidence>
<sequence>MHLLSISGKYRYSKHEGLLVYFITYQVYDLGPGGDCGANALWVVETEPGVAFVGDLVFNGTHSYVADDPLIEHELVPLTQYAGLAILPWRLLTGGFLSGKYT</sequence>
<dbReference type="EMBL" id="BNJG01000002">
    <property type="protein sequence ID" value="GHO58027.1"/>
    <property type="molecule type" value="Genomic_DNA"/>
</dbReference>
<evidence type="ECO:0000313" key="1">
    <source>
        <dbReference type="EMBL" id="GHO58027.1"/>
    </source>
</evidence>
<keyword evidence="2" id="KW-1185">Reference proteome</keyword>
<dbReference type="RefSeq" id="WP_201374304.1">
    <property type="nucleotide sequence ID" value="NZ_BNJG01000002.1"/>
</dbReference>
<organism evidence="1 2">
    <name type="scientific">Ktedonobacter robiniae</name>
    <dbReference type="NCBI Taxonomy" id="2778365"/>
    <lineage>
        <taxon>Bacteria</taxon>
        <taxon>Bacillati</taxon>
        <taxon>Chloroflexota</taxon>
        <taxon>Ktedonobacteria</taxon>
        <taxon>Ktedonobacterales</taxon>
        <taxon>Ktedonobacteraceae</taxon>
        <taxon>Ktedonobacter</taxon>
    </lineage>
</organism>
<proteinExistence type="predicted"/>
<gene>
    <name evidence="1" type="ORF">KSB_65020</name>
</gene>